<feature type="domain" description="Fibronectin type-III" evidence="5">
    <location>
        <begin position="410"/>
        <end position="508"/>
    </location>
</feature>
<reference evidence="6 7" key="1">
    <citation type="submission" date="2024-01" db="EMBL/GenBank/DDBJ databases">
        <title>The strains designed SYSU M86414 and SYSU M84420 isolated from the marine sediment in San Sha City (Hainan Province, China).</title>
        <authorList>
            <person name="Guo D."/>
        </authorList>
    </citation>
    <scope>NUCLEOTIDE SEQUENCE [LARGE SCALE GENOMIC DNA]</scope>
    <source>
        <strain evidence="6 7">SYSU M84420</strain>
    </source>
</reference>
<dbReference type="InterPro" id="IPR039005">
    <property type="entry name" value="CSPG_rpt"/>
</dbReference>
<proteinExistence type="predicted"/>
<feature type="compositionally biased region" description="Acidic residues" evidence="2">
    <location>
        <begin position="1220"/>
        <end position="1247"/>
    </location>
</feature>
<dbReference type="InterPro" id="IPR028974">
    <property type="entry name" value="TSP_type-3_rpt"/>
</dbReference>
<keyword evidence="1" id="KW-0677">Repeat</keyword>
<dbReference type="Pfam" id="PF13585">
    <property type="entry name" value="CHU_C"/>
    <property type="match status" value="1"/>
</dbReference>
<keyword evidence="7" id="KW-1185">Reference proteome</keyword>
<dbReference type="Gene3D" id="4.10.1080.10">
    <property type="entry name" value="TSP type-3 repeat"/>
    <property type="match status" value="2"/>
</dbReference>
<feature type="region of interest" description="Disordered" evidence="2">
    <location>
        <begin position="1103"/>
        <end position="1290"/>
    </location>
</feature>
<accession>A0ABU6IUE1</accession>
<dbReference type="SUPFAM" id="SSF103647">
    <property type="entry name" value="TSP type-3 repeat"/>
    <property type="match status" value="1"/>
</dbReference>
<dbReference type="Gene3D" id="2.60.40.10">
    <property type="entry name" value="Immunoglobulins"/>
    <property type="match status" value="1"/>
</dbReference>
<feature type="non-terminal residue" evidence="6">
    <location>
        <position position="1340"/>
    </location>
</feature>
<dbReference type="PANTHER" id="PTHR10199:SF119">
    <property type="entry name" value="RE20510P"/>
    <property type="match status" value="1"/>
</dbReference>
<dbReference type="Pfam" id="PF16184">
    <property type="entry name" value="Cadherin_3"/>
    <property type="match status" value="1"/>
</dbReference>
<gene>
    <name evidence="6" type="ORF">VOP03_15460</name>
</gene>
<dbReference type="PANTHER" id="PTHR10199">
    <property type="entry name" value="THROMBOSPONDIN"/>
    <property type="match status" value="1"/>
</dbReference>
<feature type="signal peptide" evidence="3">
    <location>
        <begin position="1"/>
        <end position="23"/>
    </location>
</feature>
<organism evidence="6 7">
    <name type="scientific">Flagellimonas halotolerans</name>
    <dbReference type="NCBI Taxonomy" id="3112164"/>
    <lineage>
        <taxon>Bacteria</taxon>
        <taxon>Pseudomonadati</taxon>
        <taxon>Bacteroidota</taxon>
        <taxon>Flavobacteriia</taxon>
        <taxon>Flavobacteriales</taxon>
        <taxon>Flavobacteriaceae</taxon>
        <taxon>Flagellimonas</taxon>
    </lineage>
</organism>
<keyword evidence="3" id="KW-0732">Signal</keyword>
<evidence type="ECO:0000259" key="4">
    <source>
        <dbReference type="PROSITE" id="PS50825"/>
    </source>
</evidence>
<evidence type="ECO:0000256" key="1">
    <source>
        <dbReference type="ARBA" id="ARBA00022737"/>
    </source>
</evidence>
<protein>
    <submittedName>
        <fullName evidence="6">Cadherin-like domain-containing protein</fullName>
    </submittedName>
</protein>
<dbReference type="InterPro" id="IPR036116">
    <property type="entry name" value="FN3_sf"/>
</dbReference>
<comment type="caution">
    <text evidence="6">The sequence shown here is derived from an EMBL/GenBank/DDBJ whole genome shotgun (WGS) entry which is preliminary data.</text>
</comment>
<feature type="compositionally biased region" description="Acidic residues" evidence="2">
    <location>
        <begin position="1150"/>
        <end position="1177"/>
    </location>
</feature>
<sequence>MKITAHSILFLLFFGITSSIVHAQAPSDENFDDNTSFDLISNDFTLDGVRYQISGNGSTYRHATFNDTFNLSEGGTSDYALQFDKNANGGINSVTISANNGSTFQITGMSMDILSDTPVQFTSDNGGSFSLSANDGTYVFYQNYDFTAQSGFDNITTLTISGTNMMADIDDLNFEQAVLPATAPTVTTSATSSITATGATLNGDVTSDGGATLTTRGFVYSSSDNTPTLGEGGVTDVPDGSGTGVFNEVISGLSASTTYYYQAYATNTEGTTYGGVVNFTTSAPNAAPIVDANTGLTVTEGETGNIDSGKLHFNDDETVDDAQLTATITSAVAHGTLFLDANLNNTFDSGEEELLVNATFTQDDINNNRLRYTNTVGNQTSDSFGFTLSDPDGGELTNQTFTITINLLEVPTVTTTTASGISHTAATLGGNVTDNGGASVTERGIVYNTTSTPTTADTKVQIGSGDGSFTQEITGLTEGTTYYVRAYAINSEGTSYGSEVSFTTTSNDTPSGSVITNQSECINGSVSGLALTITDTFPGDNNFMVTAASSNTSVVANANIKITGSDNTRSLAITPVLDAAGTSTITISIKDSLGEIGTQTFDVTFNDLIPPTLTAVSDREENLDANCNFTVPDYTGLTTATDNCGTTTVTQSPIAGTVISGHGTLQTITLTADDGNGNTDSTTFDVTLVDVTAPTLTAVSDREEDLDANCNFTVPDYTGLTTATDNCGTVTVTQSPIAGTVISGHGTVQTITLTADDGNGNTDSTTFDVTLLDATVPTLTAVSDRGEDLDASCNFTVPDYTGLTIATDNCGTATVTQSPIAGTVISGHGTLQTITLTADDGNGNTDSTTFDVTLVDATAPTLTAVSDREDDLDASCNFTVPDYTGLTTATDNCETATVIQSPIAGTVISGHGTVQTITLTADDGNGNTNSTTFDVTLVDVTAPTLTAITSIEEDLDASCDFTIPDYTGLTTATDNCGTVAVTQSPIAGTVIRGHGTLQTITLTADDGNGNTNSTTFNVTLKDVTEPTITVQDVAIQLNDTGSVSITAEAFVVDSYDSCGIASISIDRTDFDCADLGDYTIMIAATDINGNVKMETAILTLTGEDTDGDSIADSCDTDNDNDGTPDNEDAFPLDETEDTDTDGDGIGNNSDTDDDNDGTPDNEDAFPLDETEDTDTDGDGIGNNSDADDDNDGTPDNEDAFSLDETEDTDTDGDGIGNNSDTDDDNDGTPDNEDAFPLDETENTDTDGDGIGNNSDTDDDNDGDSDENELTNNTDPLDDTSFFVPEEEDTPVTPTLVPAQAFTPNGDGNNDAWIIPGIDNYPNNVVKVYNRWGHEVLTTRS</sequence>
<evidence type="ECO:0000256" key="2">
    <source>
        <dbReference type="SAM" id="MobiDB-lite"/>
    </source>
</evidence>
<evidence type="ECO:0000259" key="5">
    <source>
        <dbReference type="PROSITE" id="PS50853"/>
    </source>
</evidence>
<evidence type="ECO:0000313" key="7">
    <source>
        <dbReference type="Proteomes" id="UP001355298"/>
    </source>
</evidence>
<dbReference type="PROSITE" id="PS51854">
    <property type="entry name" value="CSPG"/>
    <property type="match status" value="1"/>
</dbReference>
<feature type="compositionally biased region" description="Acidic residues" evidence="2">
    <location>
        <begin position="1255"/>
        <end position="1268"/>
    </location>
</feature>
<dbReference type="Proteomes" id="UP001355298">
    <property type="component" value="Unassembled WGS sequence"/>
</dbReference>
<evidence type="ECO:0000256" key="3">
    <source>
        <dbReference type="SAM" id="SignalP"/>
    </source>
</evidence>
<dbReference type="InterPro" id="IPR003410">
    <property type="entry name" value="HYR_dom"/>
</dbReference>
<dbReference type="InterPro" id="IPR013783">
    <property type="entry name" value="Ig-like_fold"/>
</dbReference>
<dbReference type="EMBL" id="JAYMGW010000018">
    <property type="protein sequence ID" value="MEC4266753.1"/>
    <property type="molecule type" value="Genomic_DNA"/>
</dbReference>
<feature type="domain" description="HYR" evidence="4">
    <location>
        <begin position="938"/>
        <end position="1022"/>
    </location>
</feature>
<name>A0ABU6IUE1_9FLAO</name>
<dbReference type="PROSITE" id="PS50825">
    <property type="entry name" value="HYR"/>
    <property type="match status" value="1"/>
</dbReference>
<feature type="compositionally biased region" description="Acidic residues" evidence="2">
    <location>
        <begin position="1185"/>
        <end position="1212"/>
    </location>
</feature>
<evidence type="ECO:0000313" key="6">
    <source>
        <dbReference type="EMBL" id="MEC4266753.1"/>
    </source>
</evidence>
<dbReference type="SUPFAM" id="SSF49265">
    <property type="entry name" value="Fibronectin type III"/>
    <property type="match status" value="1"/>
</dbReference>
<dbReference type="PROSITE" id="PS50853">
    <property type="entry name" value="FN3"/>
    <property type="match status" value="1"/>
</dbReference>
<feature type="chain" id="PRO_5045608715" evidence="3">
    <location>
        <begin position="24"/>
        <end position="1340"/>
    </location>
</feature>
<dbReference type="InterPro" id="IPR003961">
    <property type="entry name" value="FN3_dom"/>
</dbReference>
<feature type="compositionally biased region" description="Acidic residues" evidence="2">
    <location>
        <begin position="1103"/>
        <end position="1142"/>
    </location>
</feature>
<dbReference type="RefSeq" id="WP_326407874.1">
    <property type="nucleotide sequence ID" value="NZ_JAYMGW010000018.1"/>
</dbReference>